<evidence type="ECO:0000313" key="10">
    <source>
        <dbReference type="EMBL" id="CUS22568.1"/>
    </source>
</evidence>
<feature type="compositionally biased region" description="Basic and acidic residues" evidence="6">
    <location>
        <begin position="843"/>
        <end position="862"/>
    </location>
</feature>
<comment type="subcellular location">
    <subcellularLocation>
        <location evidence="1">Nucleus</location>
    </subcellularLocation>
</comment>
<dbReference type="SMART" id="SM01031">
    <property type="entry name" value="BHD_2"/>
    <property type="match status" value="1"/>
</dbReference>
<dbReference type="InterPro" id="IPR018325">
    <property type="entry name" value="Rad4/PNGase_transGLS-fold"/>
</dbReference>
<dbReference type="GO" id="GO:0003684">
    <property type="term" value="F:damaged DNA binding"/>
    <property type="evidence" value="ECO:0007669"/>
    <property type="project" value="InterPro"/>
</dbReference>
<reference evidence="11" key="1">
    <citation type="submission" date="2015-10" db="EMBL/GenBank/DDBJ databases">
        <authorList>
            <person name="Devillers H."/>
        </authorList>
    </citation>
    <scope>NUCLEOTIDE SEQUENCE [LARGE SCALE GENOMIC DNA]</scope>
</reference>
<dbReference type="InterPro" id="IPR018328">
    <property type="entry name" value="Rad4_beta-hairpin_dom3"/>
</dbReference>
<dbReference type="GO" id="GO:0003697">
    <property type="term" value="F:single-stranded DNA binding"/>
    <property type="evidence" value="ECO:0007669"/>
    <property type="project" value="TreeGrafter"/>
</dbReference>
<dbReference type="PANTHER" id="PTHR12135:SF0">
    <property type="entry name" value="DNA REPAIR PROTEIN COMPLEMENTING XP-C CELLS"/>
    <property type="match status" value="1"/>
</dbReference>
<dbReference type="OrthoDB" id="300780at2759"/>
<evidence type="ECO:0000259" key="7">
    <source>
        <dbReference type="SMART" id="SM01030"/>
    </source>
</evidence>
<dbReference type="InterPro" id="IPR042488">
    <property type="entry name" value="Rad4_BHD3_sf"/>
</dbReference>
<dbReference type="Pfam" id="PF10405">
    <property type="entry name" value="BHD_3"/>
    <property type="match status" value="1"/>
</dbReference>
<feature type="region of interest" description="Disordered" evidence="6">
    <location>
        <begin position="798"/>
        <end position="869"/>
    </location>
</feature>
<dbReference type="AlphaFoldDB" id="A0A0P1KS75"/>
<name>A0A0P1KS75_9SACH</name>
<evidence type="ECO:0000256" key="1">
    <source>
        <dbReference type="ARBA" id="ARBA00004123"/>
    </source>
</evidence>
<dbReference type="EMBL" id="LN890530">
    <property type="protein sequence ID" value="CUS22568.1"/>
    <property type="molecule type" value="Genomic_DNA"/>
</dbReference>
<organism evidence="10 11">
    <name type="scientific">Lachancea quebecensis</name>
    <dbReference type="NCBI Taxonomy" id="1654605"/>
    <lineage>
        <taxon>Eukaryota</taxon>
        <taxon>Fungi</taxon>
        <taxon>Dikarya</taxon>
        <taxon>Ascomycota</taxon>
        <taxon>Saccharomycotina</taxon>
        <taxon>Saccharomycetes</taxon>
        <taxon>Saccharomycetales</taxon>
        <taxon>Saccharomycetaceae</taxon>
        <taxon>Lachancea</taxon>
    </lineage>
</organism>
<evidence type="ECO:0000259" key="9">
    <source>
        <dbReference type="SMART" id="SM01032"/>
    </source>
</evidence>
<dbReference type="InterPro" id="IPR038765">
    <property type="entry name" value="Papain-like_cys_pep_sf"/>
</dbReference>
<dbReference type="InterPro" id="IPR004583">
    <property type="entry name" value="DNA_repair_Rad4"/>
</dbReference>
<dbReference type="PANTHER" id="PTHR12135">
    <property type="entry name" value="DNA REPAIR PROTEIN XP-C / RAD4"/>
    <property type="match status" value="1"/>
</dbReference>
<evidence type="ECO:0000259" key="8">
    <source>
        <dbReference type="SMART" id="SM01031"/>
    </source>
</evidence>
<evidence type="ECO:0000256" key="6">
    <source>
        <dbReference type="SAM" id="MobiDB-lite"/>
    </source>
</evidence>
<accession>A0A0P1KS75</accession>
<evidence type="ECO:0000256" key="4">
    <source>
        <dbReference type="ARBA" id="ARBA00023204"/>
    </source>
</evidence>
<evidence type="ECO:0000256" key="3">
    <source>
        <dbReference type="ARBA" id="ARBA00022763"/>
    </source>
</evidence>
<dbReference type="Gene3D" id="3.90.260.10">
    <property type="entry name" value="Transglutaminase-like"/>
    <property type="match status" value="1"/>
</dbReference>
<keyword evidence="11" id="KW-1185">Reference proteome</keyword>
<dbReference type="InterPro" id="IPR036985">
    <property type="entry name" value="Transglutaminase-like_sf"/>
</dbReference>
<evidence type="ECO:0000256" key="5">
    <source>
        <dbReference type="ARBA" id="ARBA00023242"/>
    </source>
</evidence>
<dbReference type="GO" id="GO:0005737">
    <property type="term" value="C:cytoplasm"/>
    <property type="evidence" value="ECO:0007669"/>
    <property type="project" value="TreeGrafter"/>
</dbReference>
<dbReference type="Gene3D" id="3.30.70.2460">
    <property type="entry name" value="Rad4, beta-hairpin domain BHD3"/>
    <property type="match status" value="1"/>
</dbReference>
<gene>
    <name evidence="10" type="ORF">LAQU0_S06e01002g</name>
</gene>
<dbReference type="GO" id="GO:0006289">
    <property type="term" value="P:nucleotide-excision repair"/>
    <property type="evidence" value="ECO:0007669"/>
    <property type="project" value="InterPro"/>
</dbReference>
<feature type="domain" description="Rad4 beta-hairpin" evidence="7">
    <location>
        <begin position="452"/>
        <end position="509"/>
    </location>
</feature>
<dbReference type="SUPFAM" id="SSF54001">
    <property type="entry name" value="Cysteine proteinases"/>
    <property type="match status" value="1"/>
</dbReference>
<dbReference type="Pfam" id="PF03835">
    <property type="entry name" value="Rad4"/>
    <property type="match status" value="1"/>
</dbReference>
<dbReference type="InterPro" id="IPR018327">
    <property type="entry name" value="BHD_2"/>
</dbReference>
<dbReference type="Gene3D" id="3.30.60.290">
    <property type="entry name" value="Rad4, beta-hairpin domain BHD2"/>
    <property type="match status" value="1"/>
</dbReference>
<keyword evidence="3" id="KW-0227">DNA damage</keyword>
<feature type="compositionally biased region" description="Basic and acidic residues" evidence="6">
    <location>
        <begin position="798"/>
        <end position="818"/>
    </location>
</feature>
<sequence length="869" mass="99593">MSTIDQLGMGQLPEEYFDLVREAVREDNKTPARKKRRLPRYDAKDVTGPADVIITLDSESEHEYREQPNGSEASRPGSPSSEGDSADDDDFNSDDFEDVTDLEDREQTPQTGVSITLDKPTSRKESKSRSKNLISNEDRKYRRYFHMLHLLTLLVHAHIRNEWLNDHKLHAKLSKLVPDDVFEMLHPKKDNELPLRSTRKLLDGLKKCMEIWWKHFDQITRWETPGMYMIEWNELDGPWEQPARYMSQKLFNKKVAHGKGSSDVAAQGFAAMLRACGVNARLIMNAQPPDFTDNKESVQGNIKHAGEYLEDSNSRPLRRRRQNKKLEKDSDAKRYSIFWCEVWDKASKKWITVDPMGQRIIEQIRYRTMLEPQGKARRNNLFRYIIAFDRKQGCRDVTRRYTTHFNSKTRRRRITRDSDGEDWFKRVLAKLHQRKRTRTDDFEDAYFQKRDETEGIPDNMQDLKNHPYYVLQKDIKWNEVLKSGCKECGFLRTKNNASSLKVFRRSDVLVLKTARTWYTEGRVLKTGAAALKTTNSRDFRTGEITEERLYSFDQTELFVPESLGPNNEVPTNVYGNIDVYAPNMIPQGSCLIESPVAVKAAALLGIEFAKAVTGFKFEKRTAKPQFTGIVVAQEYREAVESMIDGVEYSQEEDKRQEHQLEALQYWNLFLAKLRIKQRLNKTHGKIGSGGQHSRSSHPEEGIAIKDNVDISEDDAFEAGGFMPEADGNVPDVGGFMPDTEGNLSGTSGFLPETGEILPEASRLSHEYAELVSGADDPGYNGGGFLLEENKLVNGSAEVRTDNPDVHSDVDHNFPRSSEDEPGSSTAKKDQKPASDGVDDEYEEFMKDIDFDDKQELSTRDDSDFSYESE</sequence>
<dbReference type="SMART" id="SM01030">
    <property type="entry name" value="BHD_1"/>
    <property type="match status" value="1"/>
</dbReference>
<proteinExistence type="inferred from homology"/>
<keyword evidence="5" id="KW-0539">Nucleus</keyword>
<feature type="domain" description="Rad4 beta-hairpin" evidence="8">
    <location>
        <begin position="511"/>
        <end position="561"/>
    </location>
</feature>
<feature type="compositionally biased region" description="Acidic residues" evidence="6">
    <location>
        <begin position="84"/>
        <end position="104"/>
    </location>
</feature>
<evidence type="ECO:0000313" key="11">
    <source>
        <dbReference type="Proteomes" id="UP000236544"/>
    </source>
</evidence>
<dbReference type="Gene3D" id="2.20.20.110">
    <property type="entry name" value="Rad4, beta-hairpin domain BHD1"/>
    <property type="match status" value="1"/>
</dbReference>
<dbReference type="GO" id="GO:0006298">
    <property type="term" value="P:mismatch repair"/>
    <property type="evidence" value="ECO:0007669"/>
    <property type="project" value="TreeGrafter"/>
</dbReference>
<dbReference type="InterPro" id="IPR018326">
    <property type="entry name" value="Rad4_beta-hairpin_dom1"/>
</dbReference>
<evidence type="ECO:0000256" key="2">
    <source>
        <dbReference type="ARBA" id="ARBA00009525"/>
    </source>
</evidence>
<dbReference type="SMART" id="SM01032">
    <property type="entry name" value="BHD_3"/>
    <property type="match status" value="1"/>
</dbReference>
<dbReference type="Proteomes" id="UP000236544">
    <property type="component" value="Unassembled WGS sequence"/>
</dbReference>
<dbReference type="GO" id="GO:0000111">
    <property type="term" value="C:nucleotide-excision repair factor 2 complex"/>
    <property type="evidence" value="ECO:0007669"/>
    <property type="project" value="TreeGrafter"/>
</dbReference>
<dbReference type="GO" id="GO:0071942">
    <property type="term" value="C:XPC complex"/>
    <property type="evidence" value="ECO:0007669"/>
    <property type="project" value="TreeGrafter"/>
</dbReference>
<dbReference type="Pfam" id="PF10403">
    <property type="entry name" value="BHD_1"/>
    <property type="match status" value="1"/>
</dbReference>
<protein>
    <submittedName>
        <fullName evidence="10">LAQU0S06e01002g1_1</fullName>
    </submittedName>
</protein>
<feature type="domain" description="Rad4 beta-hairpin" evidence="9">
    <location>
        <begin position="569"/>
        <end position="643"/>
    </location>
</feature>
<comment type="similarity">
    <text evidence="2">Belongs to the XPC family.</text>
</comment>
<keyword evidence="4" id="KW-0234">DNA repair</keyword>
<feature type="region of interest" description="Disordered" evidence="6">
    <location>
        <begin position="25"/>
        <end position="133"/>
    </location>
</feature>